<evidence type="ECO:0000256" key="1">
    <source>
        <dbReference type="SAM" id="MobiDB-lite"/>
    </source>
</evidence>
<gene>
    <name evidence="2" type="ORF">Taro_000843</name>
</gene>
<comment type="caution">
    <text evidence="2">The sequence shown here is derived from an EMBL/GenBank/DDBJ whole genome shotgun (WGS) entry which is preliminary data.</text>
</comment>
<keyword evidence="3" id="KW-1185">Reference proteome</keyword>
<name>A0A843TE40_COLES</name>
<feature type="region of interest" description="Disordered" evidence="1">
    <location>
        <begin position="1"/>
        <end position="65"/>
    </location>
</feature>
<dbReference type="AlphaFoldDB" id="A0A843TE40"/>
<proteinExistence type="predicted"/>
<dbReference type="EMBL" id="NMUH01000016">
    <property type="protein sequence ID" value="MQL68516.1"/>
    <property type="molecule type" value="Genomic_DNA"/>
</dbReference>
<protein>
    <submittedName>
        <fullName evidence="2">Uncharacterized protein</fullName>
    </submittedName>
</protein>
<sequence>MAIPNVFTNHPSSRARHRAALPAQLSRNSPCSPAALPSAQLPISPRRRRRPTLRGCAPAARGSPP</sequence>
<evidence type="ECO:0000313" key="3">
    <source>
        <dbReference type="Proteomes" id="UP000652761"/>
    </source>
</evidence>
<organism evidence="2 3">
    <name type="scientific">Colocasia esculenta</name>
    <name type="common">Wild taro</name>
    <name type="synonym">Arum esculentum</name>
    <dbReference type="NCBI Taxonomy" id="4460"/>
    <lineage>
        <taxon>Eukaryota</taxon>
        <taxon>Viridiplantae</taxon>
        <taxon>Streptophyta</taxon>
        <taxon>Embryophyta</taxon>
        <taxon>Tracheophyta</taxon>
        <taxon>Spermatophyta</taxon>
        <taxon>Magnoliopsida</taxon>
        <taxon>Liliopsida</taxon>
        <taxon>Araceae</taxon>
        <taxon>Aroideae</taxon>
        <taxon>Colocasieae</taxon>
        <taxon>Colocasia</taxon>
    </lineage>
</organism>
<reference evidence="2" key="1">
    <citation type="submission" date="2017-07" db="EMBL/GenBank/DDBJ databases">
        <title>Taro Niue Genome Assembly and Annotation.</title>
        <authorList>
            <person name="Atibalentja N."/>
            <person name="Keating K."/>
            <person name="Fields C.J."/>
        </authorList>
    </citation>
    <scope>NUCLEOTIDE SEQUENCE</scope>
    <source>
        <strain evidence="2">Niue_2</strain>
        <tissue evidence="2">Leaf</tissue>
    </source>
</reference>
<evidence type="ECO:0000313" key="2">
    <source>
        <dbReference type="EMBL" id="MQL68516.1"/>
    </source>
</evidence>
<dbReference type="Proteomes" id="UP000652761">
    <property type="component" value="Unassembled WGS sequence"/>
</dbReference>
<feature type="compositionally biased region" description="Polar residues" evidence="1">
    <location>
        <begin position="1"/>
        <end position="12"/>
    </location>
</feature>
<accession>A0A843TE40</accession>